<dbReference type="InterPro" id="IPR000873">
    <property type="entry name" value="AMP-dep_synth/lig_dom"/>
</dbReference>
<dbReference type="InterPro" id="IPR042099">
    <property type="entry name" value="ANL_N_sf"/>
</dbReference>
<dbReference type="InterPro" id="IPR025110">
    <property type="entry name" value="AMP-bd_C"/>
</dbReference>
<reference evidence="3" key="2">
    <citation type="submission" date="2021-09" db="EMBL/GenBank/DDBJ databases">
        <authorList>
            <person name="Gilroy R."/>
        </authorList>
    </citation>
    <scope>NUCLEOTIDE SEQUENCE</scope>
    <source>
        <strain evidence="3">ChiGjej5B5-7349</strain>
    </source>
</reference>
<dbReference type="Gene3D" id="3.30.300.30">
    <property type="match status" value="1"/>
</dbReference>
<evidence type="ECO:0000259" key="1">
    <source>
        <dbReference type="Pfam" id="PF00501"/>
    </source>
</evidence>
<sequence>MLPIDAFDRAFQLHPDREALVDAGGSVTFAQLRDTSDAVARGLQGLGVEDSGIVGIYSPNRSRVFEIIVGILRRGATWNPISATNTPSSNHDLLRRAGTSVVFVDPTYHHLVDGLREQLPHLTLISMDEQGPCDSSWDAFLSGGRDFPAWANAQGEPQRPFMIIGTGGTTGQPKLVVEPVRVWNAMMRVFETRMPVGENARQLVTAPATHAAGIVALLASACGQPIHFHDGFNAAAVLDSLQDDRITTLFLPPTAFYDLIDEQLRSPRDTSALESLLIAAAPIAPERLAQGAELFGWAVSQCFGQVEAPMFVAFQTPEDIRTAVLEGDDDLLRSCGRVTQVVSVTIQDAAGNLLPHGESGEICVRGELVADGYLGNPDATAEAQRDGWLHTGDVGVLHASGHLQIRDRLKDMIITGGFNVYAAEVEAVLLRHPQVARAAVIGVPDDRWGERVVAVVVPHDGFDDAEALVAFAKESLGSVKAPKEIRWASALPQTPVGKVNKVALRAREGV</sequence>
<dbReference type="Gene3D" id="3.40.50.12780">
    <property type="entry name" value="N-terminal domain of ligase-like"/>
    <property type="match status" value="1"/>
</dbReference>
<organism evidence="3 4">
    <name type="scientific">Brevibacterium senegalense</name>
    <dbReference type="NCBI Taxonomy" id="1033736"/>
    <lineage>
        <taxon>Bacteria</taxon>
        <taxon>Bacillati</taxon>
        <taxon>Actinomycetota</taxon>
        <taxon>Actinomycetes</taxon>
        <taxon>Micrococcales</taxon>
        <taxon>Brevibacteriaceae</taxon>
        <taxon>Brevibacterium</taxon>
    </lineage>
</organism>
<evidence type="ECO:0000259" key="2">
    <source>
        <dbReference type="Pfam" id="PF13193"/>
    </source>
</evidence>
<gene>
    <name evidence="3" type="ORF">K8V08_13775</name>
</gene>
<name>A0A921MG25_9MICO</name>
<dbReference type="InterPro" id="IPR050237">
    <property type="entry name" value="ATP-dep_AMP-bd_enzyme"/>
</dbReference>
<feature type="domain" description="AMP-dependent synthetase/ligase" evidence="1">
    <location>
        <begin position="7"/>
        <end position="374"/>
    </location>
</feature>
<dbReference type="EMBL" id="DYUK01000319">
    <property type="protein sequence ID" value="HJG81468.1"/>
    <property type="molecule type" value="Genomic_DNA"/>
</dbReference>
<dbReference type="Pfam" id="PF13193">
    <property type="entry name" value="AMP-binding_C"/>
    <property type="match status" value="1"/>
</dbReference>
<dbReference type="InterPro" id="IPR045851">
    <property type="entry name" value="AMP-bd_C_sf"/>
</dbReference>
<evidence type="ECO:0000313" key="3">
    <source>
        <dbReference type="EMBL" id="HJG81468.1"/>
    </source>
</evidence>
<dbReference type="AlphaFoldDB" id="A0A921MG25"/>
<evidence type="ECO:0000313" key="4">
    <source>
        <dbReference type="Proteomes" id="UP000784435"/>
    </source>
</evidence>
<proteinExistence type="predicted"/>
<dbReference type="Pfam" id="PF00501">
    <property type="entry name" value="AMP-binding"/>
    <property type="match status" value="1"/>
</dbReference>
<reference evidence="3" key="1">
    <citation type="journal article" date="2021" name="PeerJ">
        <title>Extensive microbial diversity within the chicken gut microbiome revealed by metagenomics and culture.</title>
        <authorList>
            <person name="Gilroy R."/>
            <person name="Ravi A."/>
            <person name="Getino M."/>
            <person name="Pursley I."/>
            <person name="Horton D.L."/>
            <person name="Alikhan N.F."/>
            <person name="Baker D."/>
            <person name="Gharbi K."/>
            <person name="Hall N."/>
            <person name="Watson M."/>
            <person name="Adriaenssens E.M."/>
            <person name="Foster-Nyarko E."/>
            <person name="Jarju S."/>
            <person name="Secka A."/>
            <person name="Antonio M."/>
            <person name="Oren A."/>
            <person name="Chaudhuri R.R."/>
            <person name="La Ragione R."/>
            <person name="Hildebrand F."/>
            <person name="Pallen M.J."/>
        </authorList>
    </citation>
    <scope>NUCLEOTIDE SEQUENCE</scope>
    <source>
        <strain evidence="3">ChiGjej5B5-7349</strain>
    </source>
</reference>
<comment type="caution">
    <text evidence="3">The sequence shown here is derived from an EMBL/GenBank/DDBJ whole genome shotgun (WGS) entry which is preliminary data.</text>
</comment>
<accession>A0A921MG25</accession>
<dbReference type="GO" id="GO:0016877">
    <property type="term" value="F:ligase activity, forming carbon-sulfur bonds"/>
    <property type="evidence" value="ECO:0007669"/>
    <property type="project" value="UniProtKB-ARBA"/>
</dbReference>
<dbReference type="Proteomes" id="UP000784435">
    <property type="component" value="Unassembled WGS sequence"/>
</dbReference>
<protein>
    <submittedName>
        <fullName evidence="3">AMP-binding protein</fullName>
    </submittedName>
</protein>
<dbReference type="InterPro" id="IPR020845">
    <property type="entry name" value="AMP-binding_CS"/>
</dbReference>
<dbReference type="PROSITE" id="PS00455">
    <property type="entry name" value="AMP_BINDING"/>
    <property type="match status" value="1"/>
</dbReference>
<feature type="domain" description="AMP-binding enzyme C-terminal" evidence="2">
    <location>
        <begin position="424"/>
        <end position="498"/>
    </location>
</feature>
<dbReference type="PANTHER" id="PTHR43767:SF7">
    <property type="entry name" value="MEDIUM_LONG-CHAIN-FATTY-ACID--COA LIGASE FADD8"/>
    <property type="match status" value="1"/>
</dbReference>
<dbReference type="SUPFAM" id="SSF56801">
    <property type="entry name" value="Acetyl-CoA synthetase-like"/>
    <property type="match status" value="1"/>
</dbReference>
<dbReference type="PANTHER" id="PTHR43767">
    <property type="entry name" value="LONG-CHAIN-FATTY-ACID--COA LIGASE"/>
    <property type="match status" value="1"/>
</dbReference>